<dbReference type="GO" id="GO:0003700">
    <property type="term" value="F:DNA-binding transcription factor activity"/>
    <property type="evidence" value="ECO:0007669"/>
    <property type="project" value="TreeGrafter"/>
</dbReference>
<dbReference type="InterPro" id="IPR009057">
    <property type="entry name" value="Homeodomain-like_sf"/>
</dbReference>
<dbReference type="Pfam" id="PF00440">
    <property type="entry name" value="TetR_N"/>
    <property type="match status" value="1"/>
</dbReference>
<proteinExistence type="predicted"/>
<comment type="caution">
    <text evidence="8">The sequence shown here is derived from an EMBL/GenBank/DDBJ whole genome shotgun (WGS) entry which is preliminary data.</text>
</comment>
<dbReference type="Pfam" id="PF17932">
    <property type="entry name" value="TetR_C_24"/>
    <property type="match status" value="1"/>
</dbReference>
<dbReference type="InterPro" id="IPR050109">
    <property type="entry name" value="HTH-type_TetR-like_transc_reg"/>
</dbReference>
<dbReference type="AlphaFoldDB" id="A0A6N7YMH6"/>
<feature type="compositionally biased region" description="Acidic residues" evidence="6">
    <location>
        <begin position="19"/>
        <end position="30"/>
    </location>
</feature>
<evidence type="ECO:0000259" key="7">
    <source>
        <dbReference type="PROSITE" id="PS50977"/>
    </source>
</evidence>
<name>A0A6N7YMH6_9PSEU</name>
<keyword evidence="4" id="KW-0804">Transcription</keyword>
<protein>
    <submittedName>
        <fullName evidence="8">TetR family transcriptional regulator</fullName>
    </submittedName>
</protein>
<keyword evidence="2" id="KW-0805">Transcription regulation</keyword>
<evidence type="ECO:0000313" key="8">
    <source>
        <dbReference type="EMBL" id="MTD53068.1"/>
    </source>
</evidence>
<dbReference type="Gene3D" id="1.10.357.10">
    <property type="entry name" value="Tetracycline Repressor, domain 2"/>
    <property type="match status" value="1"/>
</dbReference>
<dbReference type="RefSeq" id="WP_154755310.1">
    <property type="nucleotide sequence ID" value="NZ_WMBA01000003.1"/>
</dbReference>
<dbReference type="PANTHER" id="PTHR30055:SF175">
    <property type="entry name" value="HTH-TYPE TRANSCRIPTIONAL REPRESSOR KSTR2"/>
    <property type="match status" value="1"/>
</dbReference>
<keyword evidence="3 5" id="KW-0238">DNA-binding</keyword>
<feature type="domain" description="HTH tetR-type" evidence="7">
    <location>
        <begin position="44"/>
        <end position="104"/>
    </location>
</feature>
<feature type="region of interest" description="Disordered" evidence="6">
    <location>
        <begin position="1"/>
        <end position="40"/>
    </location>
</feature>
<sequence>MVARRSSARTKGAAPAESPVEDTPEPEDEAGTSAPRRRRSKRRDLVLAQIYEEAARLFAERGYAGTTPQDIADAVGVSRQALYYYVRSKEEILAGLVAEMTSQIVQEMRRIVDLGLDEPETLRRLAAHMVTDRARNRTRFRMLDRSESALPPELAREFLQGRRDVLNLLVDVIKSGVAAGRFVTRDPRVAALSVIGMCNWVAWWFEPGPGHPVEPIADQIADSAVSTLRPLGPSTVSNDPAQLIAAMEAELAQLKKLTTGS</sequence>
<evidence type="ECO:0000256" key="5">
    <source>
        <dbReference type="PROSITE-ProRule" id="PRU00335"/>
    </source>
</evidence>
<dbReference type="SUPFAM" id="SSF48498">
    <property type="entry name" value="Tetracyclin repressor-like, C-terminal domain"/>
    <property type="match status" value="1"/>
</dbReference>
<dbReference type="InterPro" id="IPR001647">
    <property type="entry name" value="HTH_TetR"/>
</dbReference>
<dbReference type="InterPro" id="IPR041490">
    <property type="entry name" value="KstR2_TetR_C"/>
</dbReference>
<dbReference type="PRINTS" id="PR00455">
    <property type="entry name" value="HTHTETR"/>
</dbReference>
<keyword evidence="9" id="KW-1185">Reference proteome</keyword>
<gene>
    <name evidence="8" type="ORF">GKO32_03615</name>
</gene>
<evidence type="ECO:0000256" key="1">
    <source>
        <dbReference type="ARBA" id="ARBA00022491"/>
    </source>
</evidence>
<evidence type="ECO:0000256" key="4">
    <source>
        <dbReference type="ARBA" id="ARBA00023163"/>
    </source>
</evidence>
<dbReference type="SUPFAM" id="SSF46689">
    <property type="entry name" value="Homeodomain-like"/>
    <property type="match status" value="1"/>
</dbReference>
<dbReference type="GO" id="GO:0000976">
    <property type="term" value="F:transcription cis-regulatory region binding"/>
    <property type="evidence" value="ECO:0007669"/>
    <property type="project" value="TreeGrafter"/>
</dbReference>
<accession>A0A6N7YMH6</accession>
<keyword evidence="1" id="KW-0678">Repressor</keyword>
<organism evidence="8 9">
    <name type="scientific">Amycolatopsis pithecellobii</name>
    <dbReference type="NCBI Taxonomy" id="664692"/>
    <lineage>
        <taxon>Bacteria</taxon>
        <taxon>Bacillati</taxon>
        <taxon>Actinomycetota</taxon>
        <taxon>Actinomycetes</taxon>
        <taxon>Pseudonocardiales</taxon>
        <taxon>Pseudonocardiaceae</taxon>
        <taxon>Amycolatopsis</taxon>
    </lineage>
</organism>
<reference evidence="8 9" key="1">
    <citation type="submission" date="2019-11" db="EMBL/GenBank/DDBJ databases">
        <title>Draft genome of Amycolatopsis RM579.</title>
        <authorList>
            <person name="Duangmal K."/>
            <person name="Mingma R."/>
        </authorList>
    </citation>
    <scope>NUCLEOTIDE SEQUENCE [LARGE SCALE GENOMIC DNA]</scope>
    <source>
        <strain evidence="8 9">RM579</strain>
    </source>
</reference>
<dbReference type="OrthoDB" id="3190535at2"/>
<evidence type="ECO:0000256" key="2">
    <source>
        <dbReference type="ARBA" id="ARBA00023015"/>
    </source>
</evidence>
<dbReference type="Proteomes" id="UP000440096">
    <property type="component" value="Unassembled WGS sequence"/>
</dbReference>
<dbReference type="PROSITE" id="PS50977">
    <property type="entry name" value="HTH_TETR_2"/>
    <property type="match status" value="1"/>
</dbReference>
<feature type="DNA-binding region" description="H-T-H motif" evidence="5">
    <location>
        <begin position="67"/>
        <end position="86"/>
    </location>
</feature>
<dbReference type="PANTHER" id="PTHR30055">
    <property type="entry name" value="HTH-TYPE TRANSCRIPTIONAL REGULATOR RUTR"/>
    <property type="match status" value="1"/>
</dbReference>
<dbReference type="EMBL" id="WMBA01000003">
    <property type="protein sequence ID" value="MTD53068.1"/>
    <property type="molecule type" value="Genomic_DNA"/>
</dbReference>
<dbReference type="InterPro" id="IPR036271">
    <property type="entry name" value="Tet_transcr_reg_TetR-rel_C_sf"/>
</dbReference>
<evidence type="ECO:0000313" key="9">
    <source>
        <dbReference type="Proteomes" id="UP000440096"/>
    </source>
</evidence>
<evidence type="ECO:0000256" key="3">
    <source>
        <dbReference type="ARBA" id="ARBA00023125"/>
    </source>
</evidence>
<evidence type="ECO:0000256" key="6">
    <source>
        <dbReference type="SAM" id="MobiDB-lite"/>
    </source>
</evidence>